<reference evidence="3" key="1">
    <citation type="submission" date="2020-04" db="EMBL/GenBank/DDBJ databases">
        <title>Genome Assembly and Annotation of Botryosphaeria dothidea sdau 11-99, a Latent Pathogen of Apple Fruit Ring Rot in China.</title>
        <authorList>
            <person name="Yu C."/>
            <person name="Diao Y."/>
            <person name="Lu Q."/>
            <person name="Zhao J."/>
            <person name="Cui S."/>
            <person name="Peng C."/>
            <person name="He B."/>
            <person name="Liu H."/>
        </authorList>
    </citation>
    <scope>NUCLEOTIDE SEQUENCE [LARGE SCALE GENOMIC DNA]</scope>
    <source>
        <strain evidence="3">Sdau11-99</strain>
    </source>
</reference>
<dbReference type="InterPro" id="IPR010730">
    <property type="entry name" value="HET"/>
</dbReference>
<feature type="region of interest" description="Disordered" evidence="1">
    <location>
        <begin position="241"/>
        <end position="264"/>
    </location>
</feature>
<sequence>MDILGNVTGGLKERATGLVRLSERTLQDVAKNPEKFRGLLNLWLTPTFKPTFVQAREQKGPDFQLLGPAVEQAPAVPRRMFDIDTGNLVDWLDSDDAGGQYCMLSHQWKGAEVTLDYIEKARRHDNERIRATGESDAKNDVEMVYRLCEHEIEEKEKSVVKFLEEANSKELAEEGGMEPRDLKQTLAARIDVNTIKWKVKGAKKAFSAAKAKLAYTELEADAFTSLAVEMEHTVLLGQRDKIEVDKKPPKTRGSDINPSARDLEHAQSAVDEAQKKLNQVDKELEDSKKDDVIYFQKHSLLREAVDELLVLLEKWKSVIKIKKSMEHAKRIFDDKLFPAGDKRYLWNDTCCINKTDQNELITSLSLMGDWYANAEFCLVHLDTRKSEDNWIEEWERFEKRNRVEMEPVLPKSNYDSFDEVCKNPEPPEWSSRGWTLQELVLSKSTFYVNSAWHPLDRPVENLGPYYFLCPFLELYVGSEAPGNLEGLRGFWETTARSLKCKAPQDIKDARIKAAQNLILILDALELQIPGSIERETAIPCISQAVYLAATGMRKEVKEEGGDKLRLTHNLSVRLENDVENVFPAKDTHGRPEDDARRVIKFLLRCLVVETKGLILPDRESIAGFGNVSTLDSWKGGTERTRFSTQKVMSLASYRTCTVETDRAYSLMGLLGVRCPTFAAEGLPRALARLFDEALILSNDVSVFNWTGREMGSHIRGRSLYPSSLEAFHADPGEGRSVALRNLRRFLERKRSGVMQTFLRVVDMLQNAIKFLKKHDHKHIPIEWISGIIEFIYEAGFEQLEPQIHQLESILAWIVNKCSRAIANKKVPAGHGKLGLPTLHRVHSDSVAEIAKNPLGSVLGLHSPFSKKRSRQNDSSPSAKRVKMEDGSQAAPMAETPSTSVPDELYDIPLLEADIKRLHAPVTDYLKTKGSPSSDGTAVPELPQDILDGSTLSNIPQIEGKKEEDLRTQEEHDMISPNPIIVNSSGIEGVFDVQRVIIMFAEEEKLWNQIENAVSPHQKITGWCGISTGFARVMVSFSCEKRILEKQLKIAQVIKKKVLNDPARRDEGLGTELFKQMIHLEEKKQSEEKEGCGKGEKVEHTEEERKVTRMIAFIEEEHLEAIAGEWVLAKFSDVECAQWFLCSLELGSTHGFYGHRIPTDKIDFDDAIPEPGLLNVWQAYMSRKKRKLCYVLSDYLGSRKMGSARDLIFKEGHEHDDSESMFSHLLELGKMAGNVTSLSLMEGLFELKADYLDKHLTASVLKYTPKELQPAVENLNADGDFRPTMTHHARRIHMF</sequence>
<keyword evidence="4" id="KW-1185">Reference proteome</keyword>
<comment type="caution">
    <text evidence="3">The sequence shown here is derived from an EMBL/GenBank/DDBJ whole genome shotgun (WGS) entry which is preliminary data.</text>
</comment>
<feature type="domain" description="Heterokaryon incompatibility" evidence="2">
    <location>
        <begin position="317"/>
        <end position="438"/>
    </location>
</feature>
<dbReference type="OrthoDB" id="674604at2759"/>
<dbReference type="PANTHER" id="PTHR10622:SF10">
    <property type="entry name" value="HET DOMAIN-CONTAINING PROTEIN"/>
    <property type="match status" value="1"/>
</dbReference>
<feature type="region of interest" description="Disordered" evidence="1">
    <location>
        <begin position="926"/>
        <end position="951"/>
    </location>
</feature>
<accession>A0A8H4J427</accession>
<dbReference type="Proteomes" id="UP000572817">
    <property type="component" value="Unassembled WGS sequence"/>
</dbReference>
<evidence type="ECO:0000313" key="4">
    <source>
        <dbReference type="Proteomes" id="UP000572817"/>
    </source>
</evidence>
<protein>
    <recommendedName>
        <fullName evidence="2">Heterokaryon incompatibility domain-containing protein</fullName>
    </recommendedName>
</protein>
<organism evidence="3 4">
    <name type="scientific">Botryosphaeria dothidea</name>
    <dbReference type="NCBI Taxonomy" id="55169"/>
    <lineage>
        <taxon>Eukaryota</taxon>
        <taxon>Fungi</taxon>
        <taxon>Dikarya</taxon>
        <taxon>Ascomycota</taxon>
        <taxon>Pezizomycotina</taxon>
        <taxon>Dothideomycetes</taxon>
        <taxon>Dothideomycetes incertae sedis</taxon>
        <taxon>Botryosphaeriales</taxon>
        <taxon>Botryosphaeriaceae</taxon>
        <taxon>Botryosphaeria</taxon>
    </lineage>
</organism>
<dbReference type="EMBL" id="WWBZ02000009">
    <property type="protein sequence ID" value="KAF4311422.1"/>
    <property type="molecule type" value="Genomic_DNA"/>
</dbReference>
<evidence type="ECO:0000256" key="1">
    <source>
        <dbReference type="SAM" id="MobiDB-lite"/>
    </source>
</evidence>
<evidence type="ECO:0000259" key="2">
    <source>
        <dbReference type="Pfam" id="PF06985"/>
    </source>
</evidence>
<gene>
    <name evidence="3" type="ORF">GTA08_BOTSDO12894</name>
</gene>
<feature type="region of interest" description="Disordered" evidence="1">
    <location>
        <begin position="860"/>
        <end position="901"/>
    </location>
</feature>
<proteinExistence type="predicted"/>
<dbReference type="PANTHER" id="PTHR10622">
    <property type="entry name" value="HET DOMAIN-CONTAINING PROTEIN"/>
    <property type="match status" value="1"/>
</dbReference>
<dbReference type="Pfam" id="PF06985">
    <property type="entry name" value="HET"/>
    <property type="match status" value="1"/>
</dbReference>
<name>A0A8H4J427_9PEZI</name>
<evidence type="ECO:0000313" key="3">
    <source>
        <dbReference type="EMBL" id="KAF4311422.1"/>
    </source>
</evidence>